<feature type="domain" description="DUF397" evidence="1">
    <location>
        <begin position="16"/>
        <end position="67"/>
    </location>
</feature>
<dbReference type="RefSeq" id="WP_344258904.1">
    <property type="nucleotide sequence ID" value="NZ_BAAAMJ010000008.1"/>
</dbReference>
<dbReference type="InterPro" id="IPR007278">
    <property type="entry name" value="DUF397"/>
</dbReference>
<dbReference type="Proteomes" id="UP001501303">
    <property type="component" value="Unassembled WGS sequence"/>
</dbReference>
<organism evidence="2 3">
    <name type="scientific">Streptomyces sodiiphilus</name>
    <dbReference type="NCBI Taxonomy" id="226217"/>
    <lineage>
        <taxon>Bacteria</taxon>
        <taxon>Bacillati</taxon>
        <taxon>Actinomycetota</taxon>
        <taxon>Actinomycetes</taxon>
        <taxon>Kitasatosporales</taxon>
        <taxon>Streptomycetaceae</taxon>
        <taxon>Streptomyces</taxon>
    </lineage>
</organism>
<sequence>MTPGAVTDPLAAEAIWRTSNHSGGQGDCVEVAGNVADVVPVRDSKRPSGPVLAFRHEAWNAFLDRLR</sequence>
<evidence type="ECO:0000259" key="1">
    <source>
        <dbReference type="Pfam" id="PF04149"/>
    </source>
</evidence>
<evidence type="ECO:0000313" key="3">
    <source>
        <dbReference type="Proteomes" id="UP001501303"/>
    </source>
</evidence>
<dbReference type="Pfam" id="PF04149">
    <property type="entry name" value="DUF397"/>
    <property type="match status" value="1"/>
</dbReference>
<accession>A0ABN2NU56</accession>
<name>A0ABN2NU56_9ACTN</name>
<proteinExistence type="predicted"/>
<dbReference type="EMBL" id="BAAAMJ010000008">
    <property type="protein sequence ID" value="GAA1900751.1"/>
    <property type="molecule type" value="Genomic_DNA"/>
</dbReference>
<gene>
    <name evidence="2" type="ORF">GCM10009716_08270</name>
</gene>
<keyword evidence="3" id="KW-1185">Reference proteome</keyword>
<protein>
    <recommendedName>
        <fullName evidence="1">DUF397 domain-containing protein</fullName>
    </recommendedName>
</protein>
<comment type="caution">
    <text evidence="2">The sequence shown here is derived from an EMBL/GenBank/DDBJ whole genome shotgun (WGS) entry which is preliminary data.</text>
</comment>
<evidence type="ECO:0000313" key="2">
    <source>
        <dbReference type="EMBL" id="GAA1900751.1"/>
    </source>
</evidence>
<reference evidence="2 3" key="1">
    <citation type="journal article" date="2019" name="Int. J. Syst. Evol. Microbiol.">
        <title>The Global Catalogue of Microorganisms (GCM) 10K type strain sequencing project: providing services to taxonomists for standard genome sequencing and annotation.</title>
        <authorList>
            <consortium name="The Broad Institute Genomics Platform"/>
            <consortium name="The Broad Institute Genome Sequencing Center for Infectious Disease"/>
            <person name="Wu L."/>
            <person name="Ma J."/>
        </authorList>
    </citation>
    <scope>NUCLEOTIDE SEQUENCE [LARGE SCALE GENOMIC DNA]</scope>
    <source>
        <strain evidence="2 3">JCM 13581</strain>
    </source>
</reference>